<organism evidence="2">
    <name type="scientific">Physcomitrium patens</name>
    <name type="common">Spreading-leaved earth moss</name>
    <name type="synonym">Physcomitrella patens</name>
    <dbReference type="NCBI Taxonomy" id="3218"/>
    <lineage>
        <taxon>Eukaryota</taxon>
        <taxon>Viridiplantae</taxon>
        <taxon>Streptophyta</taxon>
        <taxon>Embryophyta</taxon>
        <taxon>Bryophyta</taxon>
        <taxon>Bryophytina</taxon>
        <taxon>Bryopsida</taxon>
        <taxon>Funariidae</taxon>
        <taxon>Funariales</taxon>
        <taxon>Funariaceae</taxon>
        <taxon>Physcomitrium</taxon>
    </lineage>
</organism>
<accession>A0A2K1KIZ7</accession>
<evidence type="ECO:0000313" key="2">
    <source>
        <dbReference type="EMBL" id="PNR53756.1"/>
    </source>
</evidence>
<dbReference type="Proteomes" id="UP000006727">
    <property type="component" value="Chromosome 5"/>
</dbReference>
<dbReference type="Gramene" id="Pp3c5_8990V3.1">
    <property type="protein sequence ID" value="Pp3c5_8990V3.1"/>
    <property type="gene ID" value="Pp3c5_8990"/>
</dbReference>
<name>A0A2K1KIZ7_PHYPA</name>
<keyword evidence="4" id="KW-1185">Reference proteome</keyword>
<evidence type="ECO:0000256" key="1">
    <source>
        <dbReference type="SAM" id="MobiDB-lite"/>
    </source>
</evidence>
<evidence type="ECO:0000313" key="3">
    <source>
        <dbReference type="EnsemblPlants" id="Pp3c5_8990V3.1"/>
    </source>
</evidence>
<reference evidence="2 4" key="2">
    <citation type="journal article" date="2018" name="Plant J.">
        <title>The Physcomitrella patens chromosome-scale assembly reveals moss genome structure and evolution.</title>
        <authorList>
            <person name="Lang D."/>
            <person name="Ullrich K.K."/>
            <person name="Murat F."/>
            <person name="Fuchs J."/>
            <person name="Jenkins J."/>
            <person name="Haas F.B."/>
            <person name="Piednoel M."/>
            <person name="Gundlach H."/>
            <person name="Van Bel M."/>
            <person name="Meyberg R."/>
            <person name="Vives C."/>
            <person name="Morata J."/>
            <person name="Symeonidi A."/>
            <person name="Hiss M."/>
            <person name="Muchero W."/>
            <person name="Kamisugi Y."/>
            <person name="Saleh O."/>
            <person name="Blanc G."/>
            <person name="Decker E.L."/>
            <person name="van Gessel N."/>
            <person name="Grimwood J."/>
            <person name="Hayes R.D."/>
            <person name="Graham S.W."/>
            <person name="Gunter L.E."/>
            <person name="McDaniel S.F."/>
            <person name="Hoernstein S.N.W."/>
            <person name="Larsson A."/>
            <person name="Li F.W."/>
            <person name="Perroud P.F."/>
            <person name="Phillips J."/>
            <person name="Ranjan P."/>
            <person name="Rokshar D.S."/>
            <person name="Rothfels C.J."/>
            <person name="Schneider L."/>
            <person name="Shu S."/>
            <person name="Stevenson D.W."/>
            <person name="Thummler F."/>
            <person name="Tillich M."/>
            <person name="Villarreal Aguilar J.C."/>
            <person name="Widiez T."/>
            <person name="Wong G.K."/>
            <person name="Wymore A."/>
            <person name="Zhang Y."/>
            <person name="Zimmer A.D."/>
            <person name="Quatrano R.S."/>
            <person name="Mayer K.F.X."/>
            <person name="Goodstein D."/>
            <person name="Casacuberta J.M."/>
            <person name="Vandepoele K."/>
            <person name="Reski R."/>
            <person name="Cuming A.C."/>
            <person name="Tuskan G.A."/>
            <person name="Maumus F."/>
            <person name="Salse J."/>
            <person name="Schmutz J."/>
            <person name="Rensing S.A."/>
        </authorList>
    </citation>
    <scope>NUCLEOTIDE SEQUENCE [LARGE SCALE GENOMIC DNA]</scope>
    <source>
        <strain evidence="3 4">cv. Gransden 2004</strain>
    </source>
</reference>
<dbReference type="EnsemblPlants" id="Pp3c5_8990V3.1">
    <property type="protein sequence ID" value="Pp3c5_8990V3.1"/>
    <property type="gene ID" value="Pp3c5_8990"/>
</dbReference>
<proteinExistence type="predicted"/>
<sequence length="102" mass="11376">MFGCHLNLNFITAPGYYGGSLPMEWQVAGSCSLCSVQLHFTKSQQCLYLFSKRFSNVVSFEEINSLEIILVTGSSRMRIMNQSPTSTTKCHSPETGNWTAVE</sequence>
<dbReference type="EMBL" id="ABEU02000005">
    <property type="protein sequence ID" value="PNR53756.1"/>
    <property type="molecule type" value="Genomic_DNA"/>
</dbReference>
<protein>
    <submittedName>
        <fullName evidence="2 3">Uncharacterized protein</fullName>
    </submittedName>
</protein>
<evidence type="ECO:0000313" key="4">
    <source>
        <dbReference type="Proteomes" id="UP000006727"/>
    </source>
</evidence>
<reference evidence="3" key="3">
    <citation type="submission" date="2020-12" db="UniProtKB">
        <authorList>
            <consortium name="EnsemblPlants"/>
        </authorList>
    </citation>
    <scope>IDENTIFICATION</scope>
</reference>
<feature type="region of interest" description="Disordered" evidence="1">
    <location>
        <begin position="81"/>
        <end position="102"/>
    </location>
</feature>
<gene>
    <name evidence="2" type="ORF">PHYPA_007431</name>
</gene>
<dbReference type="GO" id="GO:0001709">
    <property type="term" value="P:cell fate determination"/>
    <property type="evidence" value="ECO:0000318"/>
    <property type="project" value="GO_Central"/>
</dbReference>
<dbReference type="AlphaFoldDB" id="A0A2K1KIZ7"/>
<reference evidence="2 4" key="1">
    <citation type="journal article" date="2008" name="Science">
        <title>The Physcomitrella genome reveals evolutionary insights into the conquest of land by plants.</title>
        <authorList>
            <person name="Rensing S."/>
            <person name="Lang D."/>
            <person name="Zimmer A."/>
            <person name="Terry A."/>
            <person name="Salamov A."/>
            <person name="Shapiro H."/>
            <person name="Nishiyama T."/>
            <person name="Perroud P.-F."/>
            <person name="Lindquist E."/>
            <person name="Kamisugi Y."/>
            <person name="Tanahashi T."/>
            <person name="Sakakibara K."/>
            <person name="Fujita T."/>
            <person name="Oishi K."/>
            <person name="Shin-I T."/>
            <person name="Kuroki Y."/>
            <person name="Toyoda A."/>
            <person name="Suzuki Y."/>
            <person name="Hashimoto A."/>
            <person name="Yamaguchi K."/>
            <person name="Sugano A."/>
            <person name="Kohara Y."/>
            <person name="Fujiyama A."/>
            <person name="Anterola A."/>
            <person name="Aoki S."/>
            <person name="Ashton N."/>
            <person name="Barbazuk W.B."/>
            <person name="Barker E."/>
            <person name="Bennetzen J."/>
            <person name="Bezanilla M."/>
            <person name="Blankenship R."/>
            <person name="Cho S.H."/>
            <person name="Dutcher S."/>
            <person name="Estelle M."/>
            <person name="Fawcett J.A."/>
            <person name="Gundlach H."/>
            <person name="Hanada K."/>
            <person name="Heyl A."/>
            <person name="Hicks K.A."/>
            <person name="Hugh J."/>
            <person name="Lohr M."/>
            <person name="Mayer K."/>
            <person name="Melkozernov A."/>
            <person name="Murata T."/>
            <person name="Nelson D."/>
            <person name="Pils B."/>
            <person name="Prigge M."/>
            <person name="Reiss B."/>
            <person name="Renner T."/>
            <person name="Rombauts S."/>
            <person name="Rushton P."/>
            <person name="Sanderfoot A."/>
            <person name="Schween G."/>
            <person name="Shiu S.-H."/>
            <person name="Stueber K."/>
            <person name="Theodoulou F.L."/>
            <person name="Tu H."/>
            <person name="Van de Peer Y."/>
            <person name="Verrier P.J."/>
            <person name="Waters E."/>
            <person name="Wood A."/>
            <person name="Yang L."/>
            <person name="Cove D."/>
            <person name="Cuming A."/>
            <person name="Hasebe M."/>
            <person name="Lucas S."/>
            <person name="Mishler D.B."/>
            <person name="Reski R."/>
            <person name="Grigoriev I."/>
            <person name="Quatrano R.S."/>
            <person name="Boore J.L."/>
        </authorList>
    </citation>
    <scope>NUCLEOTIDE SEQUENCE [LARGE SCALE GENOMIC DNA]</scope>
    <source>
        <strain evidence="3 4">cv. Gransden 2004</strain>
    </source>
</reference>
<dbReference type="InParanoid" id="A0A2K1KIZ7"/>